<keyword evidence="8" id="KW-1185">Reference proteome</keyword>
<name>A0A6J5WMX3_PRUAR</name>
<organism evidence="7 8">
    <name type="scientific">Prunus armeniaca</name>
    <name type="common">Apricot</name>
    <name type="synonym">Armeniaca vulgaris</name>
    <dbReference type="NCBI Taxonomy" id="36596"/>
    <lineage>
        <taxon>Eukaryota</taxon>
        <taxon>Viridiplantae</taxon>
        <taxon>Streptophyta</taxon>
        <taxon>Embryophyta</taxon>
        <taxon>Tracheophyta</taxon>
        <taxon>Spermatophyta</taxon>
        <taxon>Magnoliopsida</taxon>
        <taxon>eudicotyledons</taxon>
        <taxon>Gunneridae</taxon>
        <taxon>Pentapetalae</taxon>
        <taxon>rosids</taxon>
        <taxon>fabids</taxon>
        <taxon>Rosales</taxon>
        <taxon>Rosaceae</taxon>
        <taxon>Amygdaloideae</taxon>
        <taxon>Amygdaleae</taxon>
        <taxon>Prunus</taxon>
    </lineage>
</organism>
<comment type="subcellular location">
    <subcellularLocation>
        <location evidence="1">Membrane</location>
        <topology evidence="1">Single-pass membrane protein</topology>
    </subcellularLocation>
</comment>
<feature type="domain" description="Malectin-like" evidence="6">
    <location>
        <begin position="16"/>
        <end position="50"/>
    </location>
</feature>
<keyword evidence="2" id="KW-0812">Transmembrane</keyword>
<sequence length="74" mass="8023">MLLVHSRDDQSGFISIDCGLPTDSGYSEPDTGINYISDATFIDTGESKSYLTYNYQYHAGLLGASPKEPGIATR</sequence>
<evidence type="ECO:0000256" key="1">
    <source>
        <dbReference type="ARBA" id="ARBA00004167"/>
    </source>
</evidence>
<keyword evidence="3" id="KW-0732">Signal</keyword>
<evidence type="ECO:0000259" key="6">
    <source>
        <dbReference type="Pfam" id="PF12819"/>
    </source>
</evidence>
<dbReference type="GO" id="GO:0016020">
    <property type="term" value="C:membrane"/>
    <property type="evidence" value="ECO:0007669"/>
    <property type="project" value="UniProtKB-SubCell"/>
</dbReference>
<evidence type="ECO:0000256" key="4">
    <source>
        <dbReference type="ARBA" id="ARBA00022989"/>
    </source>
</evidence>
<dbReference type="InterPro" id="IPR024788">
    <property type="entry name" value="Malectin-like_Carb-bd_dom"/>
</dbReference>
<keyword evidence="4" id="KW-1133">Transmembrane helix</keyword>
<dbReference type="Proteomes" id="UP000507245">
    <property type="component" value="Unassembled WGS sequence"/>
</dbReference>
<protein>
    <recommendedName>
        <fullName evidence="6">Malectin-like domain-containing protein</fullName>
    </recommendedName>
</protein>
<evidence type="ECO:0000256" key="2">
    <source>
        <dbReference type="ARBA" id="ARBA00022692"/>
    </source>
</evidence>
<evidence type="ECO:0000313" key="8">
    <source>
        <dbReference type="Proteomes" id="UP000507245"/>
    </source>
</evidence>
<accession>A0A6J5WMX3</accession>
<keyword evidence="5" id="KW-0472">Membrane</keyword>
<dbReference type="Pfam" id="PF12819">
    <property type="entry name" value="Malectin_like"/>
    <property type="match status" value="1"/>
</dbReference>
<evidence type="ECO:0000313" key="7">
    <source>
        <dbReference type="EMBL" id="CAB4302939.1"/>
    </source>
</evidence>
<reference evidence="8" key="1">
    <citation type="journal article" date="2020" name="Genome Biol.">
        <title>Gamete binning: chromosome-level and haplotype-resolved genome assembly enabled by high-throughput single-cell sequencing of gamete genomes.</title>
        <authorList>
            <person name="Campoy J.A."/>
            <person name="Sun H."/>
            <person name="Goel M."/>
            <person name="Jiao W.-B."/>
            <person name="Folz-Donahue K."/>
            <person name="Wang N."/>
            <person name="Rubio M."/>
            <person name="Liu C."/>
            <person name="Kukat C."/>
            <person name="Ruiz D."/>
            <person name="Huettel B."/>
            <person name="Schneeberger K."/>
        </authorList>
    </citation>
    <scope>NUCLEOTIDE SEQUENCE [LARGE SCALE GENOMIC DNA]</scope>
    <source>
        <strain evidence="8">cv. Rojo Pasion</strain>
    </source>
</reference>
<dbReference type="OrthoDB" id="1732388at2759"/>
<dbReference type="AlphaFoldDB" id="A0A6J5WMX3"/>
<gene>
    <name evidence="7" type="ORF">ORAREDHAP_LOCUS18845</name>
</gene>
<evidence type="ECO:0000256" key="3">
    <source>
        <dbReference type="ARBA" id="ARBA00022729"/>
    </source>
</evidence>
<dbReference type="EMBL" id="CAEKKB010000003">
    <property type="protein sequence ID" value="CAB4302939.1"/>
    <property type="molecule type" value="Genomic_DNA"/>
</dbReference>
<proteinExistence type="predicted"/>
<evidence type="ECO:0000256" key="5">
    <source>
        <dbReference type="ARBA" id="ARBA00023136"/>
    </source>
</evidence>